<evidence type="ECO:0000259" key="2">
    <source>
        <dbReference type="Pfam" id="PF23317"/>
    </source>
</evidence>
<keyword evidence="1" id="KW-0472">Membrane</keyword>
<keyword evidence="1" id="KW-0812">Transmembrane</keyword>
<dbReference type="InterPro" id="IPR056336">
    <property type="entry name" value="YVC1_C"/>
</dbReference>
<dbReference type="PANTHER" id="PTHR35859:SF5">
    <property type="entry name" value="ION TRANSPORT DOMAIN-CONTAINING PROTEIN"/>
    <property type="match status" value="1"/>
</dbReference>
<feature type="transmembrane region" description="Helical" evidence="1">
    <location>
        <begin position="34"/>
        <end position="51"/>
    </location>
</feature>
<dbReference type="EMBL" id="JAVRRA010008602">
    <property type="protein sequence ID" value="KAK5256283.1"/>
    <property type="molecule type" value="Genomic_DNA"/>
</dbReference>
<dbReference type="Proteomes" id="UP001357485">
    <property type="component" value="Unassembled WGS sequence"/>
</dbReference>
<proteinExistence type="predicted"/>
<reference evidence="3 4" key="1">
    <citation type="submission" date="2023-08" db="EMBL/GenBank/DDBJ databases">
        <title>Black Yeasts Isolated from many extreme environments.</title>
        <authorList>
            <person name="Coleine C."/>
            <person name="Stajich J.E."/>
            <person name="Selbmann L."/>
        </authorList>
    </citation>
    <scope>NUCLEOTIDE SEQUENCE [LARGE SCALE GENOMIC DNA]</scope>
    <source>
        <strain evidence="3 4">CCFEE 536</strain>
    </source>
</reference>
<comment type="caution">
    <text evidence="3">The sequence shown here is derived from an EMBL/GenBank/DDBJ whole genome shotgun (WGS) entry which is preliminary data.</text>
</comment>
<evidence type="ECO:0000313" key="3">
    <source>
        <dbReference type="EMBL" id="KAK5256283.1"/>
    </source>
</evidence>
<dbReference type="PANTHER" id="PTHR35859">
    <property type="entry name" value="NONSELECTIVE CATION CHANNEL PROTEIN"/>
    <property type="match status" value="1"/>
</dbReference>
<protein>
    <recommendedName>
        <fullName evidence="2">Calcium channel YVC1-like C-terminal transmembrane domain-containing protein</fullName>
    </recommendedName>
</protein>
<evidence type="ECO:0000256" key="1">
    <source>
        <dbReference type="SAM" id="Phobius"/>
    </source>
</evidence>
<keyword evidence="4" id="KW-1185">Reference proteome</keyword>
<organism evidence="3 4">
    <name type="scientific">Cryomyces antarcticus</name>
    <dbReference type="NCBI Taxonomy" id="329879"/>
    <lineage>
        <taxon>Eukaryota</taxon>
        <taxon>Fungi</taxon>
        <taxon>Dikarya</taxon>
        <taxon>Ascomycota</taxon>
        <taxon>Pezizomycotina</taxon>
        <taxon>Dothideomycetes</taxon>
        <taxon>Dothideomycetes incertae sedis</taxon>
        <taxon>Cryomyces</taxon>
    </lineage>
</organism>
<dbReference type="InterPro" id="IPR052971">
    <property type="entry name" value="TRP_calcium_channel"/>
</dbReference>
<evidence type="ECO:0000313" key="4">
    <source>
        <dbReference type="Proteomes" id="UP001357485"/>
    </source>
</evidence>
<feature type="non-terminal residue" evidence="3">
    <location>
        <position position="125"/>
    </location>
</feature>
<name>A0ABR0LY21_9PEZI</name>
<gene>
    <name evidence="3" type="ORF">LTR16_003606</name>
</gene>
<keyword evidence="1" id="KW-1133">Transmembrane helix</keyword>
<sequence>MPVEILLYIWIAGFGYDEFGELRDAGTMFYATDFWSLWDVGIVIVGAAFFISRELRTIGMIGLAQHNDHIIDTSFDILALEALFLIPRLCSLLSLIPYFGTLIPCLKEMTKDFIKFLSLVVILYL</sequence>
<accession>A0ABR0LY21</accession>
<dbReference type="Pfam" id="PF23317">
    <property type="entry name" value="YVC1_C"/>
    <property type="match status" value="1"/>
</dbReference>
<feature type="domain" description="Calcium channel YVC1-like C-terminal transmembrane" evidence="2">
    <location>
        <begin position="3"/>
        <end position="122"/>
    </location>
</feature>